<evidence type="ECO:0000256" key="7">
    <source>
        <dbReference type="ARBA" id="ARBA00023186"/>
    </source>
</evidence>
<keyword evidence="6 12" id="KW-0697">Rotamase</keyword>
<evidence type="ECO:0000256" key="5">
    <source>
        <dbReference type="ARBA" id="ARBA00022618"/>
    </source>
</evidence>
<comment type="domain">
    <text evidence="12">Consists of 3 domains; the N-terminus binds the ribosome, the middle domain has PPIase activity, while the C-terminus has intrinsic chaperone activity on its own.</text>
</comment>
<dbReference type="OrthoDB" id="9767721at2"/>
<evidence type="ECO:0000259" key="15">
    <source>
        <dbReference type="PROSITE" id="PS50059"/>
    </source>
</evidence>
<dbReference type="GO" id="GO:0044183">
    <property type="term" value="F:protein folding chaperone"/>
    <property type="evidence" value="ECO:0007669"/>
    <property type="project" value="TreeGrafter"/>
</dbReference>
<dbReference type="GO" id="GO:0051083">
    <property type="term" value="P:'de novo' cotranslational protein folding"/>
    <property type="evidence" value="ECO:0007669"/>
    <property type="project" value="TreeGrafter"/>
</dbReference>
<evidence type="ECO:0000256" key="1">
    <source>
        <dbReference type="ARBA" id="ARBA00000971"/>
    </source>
</evidence>
<evidence type="ECO:0000256" key="2">
    <source>
        <dbReference type="ARBA" id="ARBA00005464"/>
    </source>
</evidence>
<keyword evidence="7 12" id="KW-0143">Chaperone</keyword>
<evidence type="ECO:0000313" key="17">
    <source>
        <dbReference type="Proteomes" id="UP000189940"/>
    </source>
</evidence>
<dbReference type="InterPro" id="IPR046357">
    <property type="entry name" value="PPIase_dom_sf"/>
</dbReference>
<dbReference type="RefSeq" id="WP_079446693.1">
    <property type="nucleotide sequence ID" value="NZ_MWPQ01000039.1"/>
</dbReference>
<dbReference type="SUPFAM" id="SSF102735">
    <property type="entry name" value="Trigger factor ribosome-binding domain"/>
    <property type="match status" value="1"/>
</dbReference>
<gene>
    <name evidence="12" type="primary">tig</name>
    <name evidence="16" type="ORF">B2M20_08910</name>
</gene>
<dbReference type="GO" id="GO:0051301">
    <property type="term" value="P:cell division"/>
    <property type="evidence" value="ECO:0007669"/>
    <property type="project" value="UniProtKB-KW"/>
</dbReference>
<dbReference type="NCBIfam" id="TIGR00115">
    <property type="entry name" value="tig"/>
    <property type="match status" value="1"/>
</dbReference>
<dbReference type="InterPro" id="IPR036611">
    <property type="entry name" value="Trigger_fac_ribosome-bd_sf"/>
</dbReference>
<evidence type="ECO:0000256" key="6">
    <source>
        <dbReference type="ARBA" id="ARBA00023110"/>
    </source>
</evidence>
<dbReference type="InterPro" id="IPR027304">
    <property type="entry name" value="Trigger_fact/SurA_dom_sf"/>
</dbReference>
<proteinExistence type="inferred from homology"/>
<dbReference type="PROSITE" id="PS50059">
    <property type="entry name" value="FKBP_PPIASE"/>
    <property type="match status" value="1"/>
</dbReference>
<dbReference type="Gene3D" id="3.10.50.40">
    <property type="match status" value="1"/>
</dbReference>
<comment type="subcellular location">
    <subcellularLocation>
        <location evidence="12">Cytoplasm</location>
    </subcellularLocation>
    <text evidence="12">About half TF is bound to the ribosome near the polypeptide exit tunnel while the other half is free in the cytoplasm.</text>
</comment>
<keyword evidence="12" id="KW-0963">Cytoplasm</keyword>
<dbReference type="InterPro" id="IPR008880">
    <property type="entry name" value="Trigger_fac_C"/>
</dbReference>
<dbReference type="InterPro" id="IPR037041">
    <property type="entry name" value="Trigger_fac_C_sf"/>
</dbReference>
<dbReference type="STRING" id="29421.B2M20_08910"/>
<dbReference type="PANTHER" id="PTHR30560">
    <property type="entry name" value="TRIGGER FACTOR CHAPERONE AND PEPTIDYL-PROLYL CIS/TRANS ISOMERASE"/>
    <property type="match status" value="1"/>
</dbReference>
<dbReference type="EC" id="5.2.1.8" evidence="3 12"/>
<name>A0A1V4HYV3_NITVU</name>
<feature type="domain" description="PPIase FKBP-type" evidence="15">
    <location>
        <begin position="171"/>
        <end position="253"/>
    </location>
</feature>
<dbReference type="InterPro" id="IPR008881">
    <property type="entry name" value="Trigger_fac_ribosome-bd_bac"/>
</dbReference>
<dbReference type="GO" id="GO:0043335">
    <property type="term" value="P:protein unfolding"/>
    <property type="evidence" value="ECO:0007669"/>
    <property type="project" value="TreeGrafter"/>
</dbReference>
<evidence type="ECO:0000256" key="4">
    <source>
        <dbReference type="ARBA" id="ARBA00016902"/>
    </source>
</evidence>
<evidence type="ECO:0000313" key="16">
    <source>
        <dbReference type="EMBL" id="OPH83094.1"/>
    </source>
</evidence>
<dbReference type="EMBL" id="MWPQ01000039">
    <property type="protein sequence ID" value="OPH83094.1"/>
    <property type="molecule type" value="Genomic_DNA"/>
</dbReference>
<evidence type="ECO:0000256" key="11">
    <source>
        <dbReference type="ARBA" id="ARBA00029986"/>
    </source>
</evidence>
<dbReference type="SUPFAM" id="SSF54534">
    <property type="entry name" value="FKBP-like"/>
    <property type="match status" value="1"/>
</dbReference>
<accession>A0A1V4HYV3</accession>
<dbReference type="AlphaFoldDB" id="A0A1V4HYV3"/>
<dbReference type="HAMAP" id="MF_00303">
    <property type="entry name" value="Trigger_factor_Tig"/>
    <property type="match status" value="1"/>
</dbReference>
<dbReference type="PANTHER" id="PTHR30560:SF3">
    <property type="entry name" value="TRIGGER FACTOR-LIKE PROTEIN TIG, CHLOROPLASTIC"/>
    <property type="match status" value="1"/>
</dbReference>
<comment type="similarity">
    <text evidence="2 12 14">Belongs to the FKBP-type PPIase family. Tig subfamily.</text>
</comment>
<keyword evidence="8 12" id="KW-0413">Isomerase</keyword>
<evidence type="ECO:0000256" key="10">
    <source>
        <dbReference type="ARBA" id="ARBA00024849"/>
    </source>
</evidence>
<dbReference type="SUPFAM" id="SSF109998">
    <property type="entry name" value="Triger factor/SurA peptide-binding domain-like"/>
    <property type="match status" value="1"/>
</dbReference>
<evidence type="ECO:0000256" key="3">
    <source>
        <dbReference type="ARBA" id="ARBA00013194"/>
    </source>
</evidence>
<dbReference type="Gene3D" id="3.30.70.1050">
    <property type="entry name" value="Trigger factor ribosome-binding domain"/>
    <property type="match status" value="1"/>
</dbReference>
<dbReference type="GO" id="GO:0043022">
    <property type="term" value="F:ribosome binding"/>
    <property type="evidence" value="ECO:0007669"/>
    <property type="project" value="TreeGrafter"/>
</dbReference>
<evidence type="ECO:0000256" key="12">
    <source>
        <dbReference type="HAMAP-Rule" id="MF_00303"/>
    </source>
</evidence>
<evidence type="ECO:0000256" key="14">
    <source>
        <dbReference type="RuleBase" id="RU003914"/>
    </source>
</evidence>
<evidence type="ECO:0000256" key="13">
    <source>
        <dbReference type="PROSITE-ProRule" id="PRU00277"/>
    </source>
</evidence>
<keyword evidence="9 12" id="KW-0131">Cell cycle</keyword>
<organism evidence="16 17">
    <name type="scientific">Nitrobacter vulgaris</name>
    <dbReference type="NCBI Taxonomy" id="29421"/>
    <lineage>
        <taxon>Bacteria</taxon>
        <taxon>Pseudomonadati</taxon>
        <taxon>Pseudomonadota</taxon>
        <taxon>Alphaproteobacteria</taxon>
        <taxon>Hyphomicrobiales</taxon>
        <taxon>Nitrobacteraceae</taxon>
        <taxon>Nitrobacter</taxon>
    </lineage>
</organism>
<dbReference type="PIRSF" id="PIRSF003095">
    <property type="entry name" value="Trigger_factor"/>
    <property type="match status" value="1"/>
</dbReference>
<dbReference type="GO" id="GO:0015031">
    <property type="term" value="P:protein transport"/>
    <property type="evidence" value="ECO:0007669"/>
    <property type="project" value="UniProtKB-UniRule"/>
</dbReference>
<dbReference type="Proteomes" id="UP000189940">
    <property type="component" value="Unassembled WGS sequence"/>
</dbReference>
<dbReference type="Gene3D" id="1.10.3120.10">
    <property type="entry name" value="Trigger factor, C-terminal domain"/>
    <property type="match status" value="1"/>
</dbReference>
<keyword evidence="5 12" id="KW-0132">Cell division</keyword>
<dbReference type="GO" id="GO:0005737">
    <property type="term" value="C:cytoplasm"/>
    <property type="evidence" value="ECO:0007669"/>
    <property type="project" value="UniProtKB-SubCell"/>
</dbReference>
<reference evidence="16 17" key="1">
    <citation type="submission" date="2017-02" db="EMBL/GenBank/DDBJ databases">
        <title>Genome sequence of the nitrite-oxidizing bacterium Nitrobacter vulgaris strain Ab1.</title>
        <authorList>
            <person name="Mellbye B.L."/>
            <person name="Davis E.W."/>
            <person name="Spieck E."/>
            <person name="Chang J.H."/>
            <person name="Bottomley P.J."/>
            <person name="Sayavedra-Soto L.A."/>
        </authorList>
    </citation>
    <scope>NUCLEOTIDE SEQUENCE [LARGE SCALE GENOMIC DNA]</scope>
    <source>
        <strain evidence="16 17">Ab1</strain>
    </source>
</reference>
<dbReference type="InterPro" id="IPR005215">
    <property type="entry name" value="Trig_fac"/>
</dbReference>
<comment type="function">
    <text evidence="10 12">Involved in protein export. Acts as a chaperone by maintaining the newly synthesized protein in an open conformation. Functions as a peptidyl-prolyl cis-trans isomerase.</text>
</comment>
<evidence type="ECO:0000256" key="9">
    <source>
        <dbReference type="ARBA" id="ARBA00023306"/>
    </source>
</evidence>
<dbReference type="InterPro" id="IPR001179">
    <property type="entry name" value="PPIase_FKBP_dom"/>
</dbReference>
<dbReference type="Pfam" id="PF05697">
    <property type="entry name" value="Trigger_N"/>
    <property type="match status" value="1"/>
</dbReference>
<dbReference type="Pfam" id="PF05698">
    <property type="entry name" value="Trigger_C"/>
    <property type="match status" value="1"/>
</dbReference>
<dbReference type="FunFam" id="3.10.50.40:FF:000001">
    <property type="entry name" value="Trigger factor"/>
    <property type="match status" value="1"/>
</dbReference>
<protein>
    <recommendedName>
        <fullName evidence="4 12">Trigger factor</fullName>
        <shortName evidence="12">TF</shortName>
        <ecNumber evidence="3 12">5.2.1.8</ecNumber>
    </recommendedName>
    <alternativeName>
        <fullName evidence="11 12">PPIase</fullName>
    </alternativeName>
</protein>
<dbReference type="GO" id="GO:0003755">
    <property type="term" value="F:peptidyl-prolyl cis-trans isomerase activity"/>
    <property type="evidence" value="ECO:0007669"/>
    <property type="project" value="UniProtKB-UniRule"/>
</dbReference>
<dbReference type="Pfam" id="PF00254">
    <property type="entry name" value="FKBP_C"/>
    <property type="match status" value="1"/>
</dbReference>
<comment type="caution">
    <text evidence="16">The sequence shown here is derived from an EMBL/GenBank/DDBJ whole genome shotgun (WGS) entry which is preliminary data.</text>
</comment>
<sequence length="453" mass="50982">MQVNETLAEGLRHEFQVSIPAAEIAAKADERLVDLKDKVKINGFRPGKVPVSHLKKLYGRSLMVETIEDTIRDTNMQIVNDRGFKLAGNPKVTMPSEEKEIEDILAGKSDLSYSVAIEVVPPIELADFKSFTIEKPVVDVSDADVDEAIKRIADQNRTYSNRTEGAKAENGDRVTISFKGTIDGEPFEGGSSEDILVVLGSNALIPGFEEQLVGAGVGETRTVKASFPQNYADSELAGKDAEFETTVSLIEAPEDIKIDDEFAKLLGLQELDQLKQVVREQLSAEFARAMRQHVKRALFDRLDETHKFDAPPTLVEEEFEQVWQSITAEMEKEKKTFADENTTEEEARAEYRRIADRRVRLSLVLSEIGEKNKISVADDEINRALISRARQTPGREKEIWDYYQKNPQALAQIRAPLFENKVVDYILELATITEKSVTREDLFKEHEAHSNEI</sequence>
<evidence type="ECO:0000256" key="8">
    <source>
        <dbReference type="ARBA" id="ARBA00023235"/>
    </source>
</evidence>
<keyword evidence="17" id="KW-1185">Reference proteome</keyword>
<comment type="catalytic activity">
    <reaction evidence="1 12 13">
        <text>[protein]-peptidylproline (omega=180) = [protein]-peptidylproline (omega=0)</text>
        <dbReference type="Rhea" id="RHEA:16237"/>
        <dbReference type="Rhea" id="RHEA-COMP:10747"/>
        <dbReference type="Rhea" id="RHEA-COMP:10748"/>
        <dbReference type="ChEBI" id="CHEBI:83833"/>
        <dbReference type="ChEBI" id="CHEBI:83834"/>
        <dbReference type="EC" id="5.2.1.8"/>
    </reaction>
</comment>